<sequence length="110" mass="11921">MERRASAGGGGGAAVRRCGGAAERRRGVNVVRSRPPSTTATFARLIPLQFRSMRCCTGPAHDYSEIVDILAVVGTGVARSVTRTIDSAWRALRHTQNRPRARGKRVPPLR</sequence>
<dbReference type="Proteomes" id="UP000837857">
    <property type="component" value="Chromosome 1"/>
</dbReference>
<dbReference type="EMBL" id="OW152813">
    <property type="protein sequence ID" value="CAH2035663.1"/>
    <property type="molecule type" value="Genomic_DNA"/>
</dbReference>
<name>A0ABN8HQY7_9NEOP</name>
<feature type="non-terminal residue" evidence="1">
    <location>
        <position position="110"/>
    </location>
</feature>
<organism evidence="1 2">
    <name type="scientific">Iphiclides podalirius</name>
    <name type="common">scarce swallowtail</name>
    <dbReference type="NCBI Taxonomy" id="110791"/>
    <lineage>
        <taxon>Eukaryota</taxon>
        <taxon>Metazoa</taxon>
        <taxon>Ecdysozoa</taxon>
        <taxon>Arthropoda</taxon>
        <taxon>Hexapoda</taxon>
        <taxon>Insecta</taxon>
        <taxon>Pterygota</taxon>
        <taxon>Neoptera</taxon>
        <taxon>Endopterygota</taxon>
        <taxon>Lepidoptera</taxon>
        <taxon>Glossata</taxon>
        <taxon>Ditrysia</taxon>
        <taxon>Papilionoidea</taxon>
        <taxon>Papilionidae</taxon>
        <taxon>Papilioninae</taxon>
        <taxon>Iphiclides</taxon>
    </lineage>
</organism>
<evidence type="ECO:0000313" key="2">
    <source>
        <dbReference type="Proteomes" id="UP000837857"/>
    </source>
</evidence>
<keyword evidence="2" id="KW-1185">Reference proteome</keyword>
<evidence type="ECO:0000313" key="1">
    <source>
        <dbReference type="EMBL" id="CAH2035663.1"/>
    </source>
</evidence>
<accession>A0ABN8HQY7</accession>
<protein>
    <submittedName>
        <fullName evidence="1">Uncharacterized protein</fullName>
    </submittedName>
</protein>
<reference evidence="1" key="1">
    <citation type="submission" date="2022-03" db="EMBL/GenBank/DDBJ databases">
        <authorList>
            <person name="Martin H S."/>
        </authorList>
    </citation>
    <scope>NUCLEOTIDE SEQUENCE</scope>
</reference>
<gene>
    <name evidence="1" type="ORF">IPOD504_LOCUS649</name>
</gene>
<proteinExistence type="predicted"/>